<dbReference type="InterPro" id="IPR001296">
    <property type="entry name" value="Glyco_trans_1"/>
</dbReference>
<dbReference type="Pfam" id="PF00534">
    <property type="entry name" value="Glycos_transf_1"/>
    <property type="match status" value="1"/>
</dbReference>
<proteinExistence type="predicted"/>
<dbReference type="GO" id="GO:0016757">
    <property type="term" value="F:glycosyltransferase activity"/>
    <property type="evidence" value="ECO:0007669"/>
    <property type="project" value="InterPro"/>
</dbReference>
<reference evidence="2" key="1">
    <citation type="submission" date="2018-06" db="EMBL/GenBank/DDBJ databases">
        <authorList>
            <person name="Zhirakovskaya E."/>
        </authorList>
    </citation>
    <scope>NUCLEOTIDE SEQUENCE</scope>
</reference>
<evidence type="ECO:0000313" key="2">
    <source>
        <dbReference type="EMBL" id="VAX34676.1"/>
    </source>
</evidence>
<protein>
    <recommendedName>
        <fullName evidence="1">Glycosyl transferase family 1 domain-containing protein</fullName>
    </recommendedName>
</protein>
<dbReference type="AlphaFoldDB" id="A0A3B1CVP3"/>
<sequence>ALKNLIVFPKAVSLSEDIKKASISHIHAHWASTPSTMAYIISRITGIPWSFTAHRGDIAENNIINKKCVSASFVRAIDEEGRKDLTEIVGDSTLHGKILTLHMGVEVAGNIKKPEVSQKAFTILCPANFVPKKGHRYLFESCRILSDKGISFECLISGDGPLEDELKEMVEGLPVGCNIRFLGRLPHEQLLGLYAEGRVDVVVLPSIVIGDDVREGIPVALMEAMSYGIPVISTRTGGIPELLGDGSGIMVEEKDAESLAVVIEKLINDPDYYALTGMRGRKKVERDFNISLISKRLLELFSTGIQ</sequence>
<dbReference type="Gene3D" id="3.40.50.2000">
    <property type="entry name" value="Glycogen Phosphorylase B"/>
    <property type="match status" value="2"/>
</dbReference>
<feature type="domain" description="Glycosyl transferase family 1" evidence="1">
    <location>
        <begin position="112"/>
        <end position="282"/>
    </location>
</feature>
<accession>A0A3B1CVP3</accession>
<dbReference type="PANTHER" id="PTHR12526">
    <property type="entry name" value="GLYCOSYLTRANSFERASE"/>
    <property type="match status" value="1"/>
</dbReference>
<dbReference type="EMBL" id="UOGI01000371">
    <property type="protein sequence ID" value="VAX34676.1"/>
    <property type="molecule type" value="Genomic_DNA"/>
</dbReference>
<dbReference type="SUPFAM" id="SSF53756">
    <property type="entry name" value="UDP-Glycosyltransferase/glycogen phosphorylase"/>
    <property type="match status" value="1"/>
</dbReference>
<evidence type="ECO:0000259" key="1">
    <source>
        <dbReference type="Pfam" id="PF00534"/>
    </source>
</evidence>
<organism evidence="2">
    <name type="scientific">hydrothermal vent metagenome</name>
    <dbReference type="NCBI Taxonomy" id="652676"/>
    <lineage>
        <taxon>unclassified sequences</taxon>
        <taxon>metagenomes</taxon>
        <taxon>ecological metagenomes</taxon>
    </lineage>
</organism>
<name>A0A3B1CVP3_9ZZZZ</name>
<gene>
    <name evidence="2" type="ORF">MNBD_NITROSPIRAE03-24</name>
</gene>
<feature type="non-terminal residue" evidence="2">
    <location>
        <position position="1"/>
    </location>
</feature>